<dbReference type="Proteomes" id="UP001152797">
    <property type="component" value="Unassembled WGS sequence"/>
</dbReference>
<dbReference type="PANTHER" id="PTHR42686:SF1">
    <property type="entry name" value="GH17980P-RELATED"/>
    <property type="match status" value="1"/>
</dbReference>
<dbReference type="InterPro" id="IPR036812">
    <property type="entry name" value="NAD(P)_OxRdtase_dom_sf"/>
</dbReference>
<evidence type="ECO:0000313" key="5">
    <source>
        <dbReference type="Proteomes" id="UP001152797"/>
    </source>
</evidence>
<dbReference type="Pfam" id="PF00248">
    <property type="entry name" value="Aldo_ket_red"/>
    <property type="match status" value="1"/>
</dbReference>
<dbReference type="Gene3D" id="3.20.20.100">
    <property type="entry name" value="NADP-dependent oxidoreductase domain"/>
    <property type="match status" value="1"/>
</dbReference>
<dbReference type="GO" id="GO:0016491">
    <property type="term" value="F:oxidoreductase activity"/>
    <property type="evidence" value="ECO:0007669"/>
    <property type="project" value="InterPro"/>
</dbReference>
<dbReference type="OrthoDB" id="48988at2759"/>
<feature type="domain" description="NADP-dependent oxidoreductase" evidence="1">
    <location>
        <begin position="30"/>
        <end position="336"/>
    </location>
</feature>
<evidence type="ECO:0000313" key="4">
    <source>
        <dbReference type="EMBL" id="CAL4777287.1"/>
    </source>
</evidence>
<gene>
    <name evidence="2" type="ORF">C1SCF055_LOCUS17000</name>
</gene>
<dbReference type="EMBL" id="CAMXCT020001425">
    <property type="protein sequence ID" value="CAL1143350.1"/>
    <property type="molecule type" value="Genomic_DNA"/>
</dbReference>
<dbReference type="CDD" id="cd19152">
    <property type="entry name" value="AKR_AKR15A"/>
    <property type="match status" value="1"/>
</dbReference>
<sequence length="355" mass="39303">MACCPCWEGVFGTGDAKLELKNRKVPVSALILGCAPIGCGWAGDVPESTAESTVLQALSLGIRYVDTAPWYGAGLSEQRLGKALATAQSTTKEQVAVSTKVGRYMVTKVEAASHGTRVDSGYDFNTENYHNNVPVWDYRKEGTEESLRQSRQRLQRNFIDCLRVHDAEDPERWEEACSPDGAIAVLVSLREKGEIGQVSLGFNSVPYLMKTIQKYPNGTFDNIMMARTWNLLDQSSYPLLLECQKRGIKVHLAAVFCAGLLWGQNFFMYRSEIPPELTEKVARWKELSTSYGFSLPQVALAFAFLPSCVERVAVGCASPEQVRGNVELCDVKVPLELWQKAQASGLLPQHLQISE</sequence>
<evidence type="ECO:0000313" key="3">
    <source>
        <dbReference type="EMBL" id="CAL1143350.1"/>
    </source>
</evidence>
<dbReference type="PANTHER" id="PTHR42686">
    <property type="entry name" value="GH17980P-RELATED"/>
    <property type="match status" value="1"/>
</dbReference>
<organism evidence="2">
    <name type="scientific">Cladocopium goreaui</name>
    <dbReference type="NCBI Taxonomy" id="2562237"/>
    <lineage>
        <taxon>Eukaryota</taxon>
        <taxon>Sar</taxon>
        <taxon>Alveolata</taxon>
        <taxon>Dinophyceae</taxon>
        <taxon>Suessiales</taxon>
        <taxon>Symbiodiniaceae</taxon>
        <taxon>Cladocopium</taxon>
    </lineage>
</organism>
<evidence type="ECO:0000259" key="1">
    <source>
        <dbReference type="Pfam" id="PF00248"/>
    </source>
</evidence>
<protein>
    <submittedName>
        <fullName evidence="4">Pyridoxal 4-dehydrogenase</fullName>
    </submittedName>
</protein>
<dbReference type="AlphaFoldDB" id="A0A9P1FX57"/>
<name>A0A9P1FX57_9DINO</name>
<comment type="caution">
    <text evidence="2">The sequence shown here is derived from an EMBL/GenBank/DDBJ whole genome shotgun (WGS) entry which is preliminary data.</text>
</comment>
<dbReference type="EMBL" id="CAMXCT010001425">
    <property type="protein sequence ID" value="CAI3989975.1"/>
    <property type="molecule type" value="Genomic_DNA"/>
</dbReference>
<dbReference type="EMBL" id="CAMXCT030001425">
    <property type="protein sequence ID" value="CAL4777287.1"/>
    <property type="molecule type" value="Genomic_DNA"/>
</dbReference>
<reference evidence="2" key="1">
    <citation type="submission" date="2022-10" db="EMBL/GenBank/DDBJ databases">
        <authorList>
            <person name="Chen Y."/>
            <person name="Dougan E. K."/>
            <person name="Chan C."/>
            <person name="Rhodes N."/>
            <person name="Thang M."/>
        </authorList>
    </citation>
    <scope>NUCLEOTIDE SEQUENCE</scope>
</reference>
<accession>A0A9P1FX57</accession>
<dbReference type="InterPro" id="IPR020471">
    <property type="entry name" value="AKR"/>
</dbReference>
<proteinExistence type="predicted"/>
<evidence type="ECO:0000313" key="2">
    <source>
        <dbReference type="EMBL" id="CAI3989975.1"/>
    </source>
</evidence>
<reference evidence="3" key="2">
    <citation type="submission" date="2024-04" db="EMBL/GenBank/DDBJ databases">
        <authorList>
            <person name="Chen Y."/>
            <person name="Shah S."/>
            <person name="Dougan E. K."/>
            <person name="Thang M."/>
            <person name="Chan C."/>
        </authorList>
    </citation>
    <scope>NUCLEOTIDE SEQUENCE [LARGE SCALE GENOMIC DNA]</scope>
</reference>
<dbReference type="SUPFAM" id="SSF51430">
    <property type="entry name" value="NAD(P)-linked oxidoreductase"/>
    <property type="match status" value="1"/>
</dbReference>
<dbReference type="InterPro" id="IPR023210">
    <property type="entry name" value="NADP_OxRdtase_dom"/>
</dbReference>
<dbReference type="GO" id="GO:0005829">
    <property type="term" value="C:cytosol"/>
    <property type="evidence" value="ECO:0007669"/>
    <property type="project" value="TreeGrafter"/>
</dbReference>
<keyword evidence="5" id="KW-1185">Reference proteome</keyword>